<dbReference type="PANTHER" id="PTHR48050:SF13">
    <property type="entry name" value="STEROL 3-BETA-GLUCOSYLTRANSFERASE UGT80A2"/>
    <property type="match status" value="1"/>
</dbReference>
<evidence type="ECO:0000256" key="1">
    <source>
        <dbReference type="ARBA" id="ARBA00006962"/>
    </source>
</evidence>
<protein>
    <submittedName>
        <fullName evidence="6">DUF1205 domain-containing protein</fullName>
    </submittedName>
</protein>
<gene>
    <name evidence="6" type="ORF">R2363_34430</name>
</gene>
<evidence type="ECO:0000256" key="2">
    <source>
        <dbReference type="ARBA" id="ARBA00022676"/>
    </source>
</evidence>
<proteinExistence type="inferred from homology"/>
<dbReference type="RefSeq" id="WP_319013396.1">
    <property type="nucleotide sequence ID" value="NZ_JAWJZF010000517.1"/>
</dbReference>
<name>A0ABU4KHJ8_9ACTN</name>
<evidence type="ECO:0000313" key="7">
    <source>
        <dbReference type="Proteomes" id="UP001278571"/>
    </source>
</evidence>
<dbReference type="InterPro" id="IPR050426">
    <property type="entry name" value="Glycosyltransferase_28"/>
</dbReference>
<comment type="similarity">
    <text evidence="1">Belongs to the glycosyltransferase 28 family.</text>
</comment>
<keyword evidence="7" id="KW-1185">Reference proteome</keyword>
<dbReference type="InterPro" id="IPR002213">
    <property type="entry name" value="UDP_glucos_trans"/>
</dbReference>
<feature type="domain" description="Erythromycin biosynthesis protein CIII-like C-terminal" evidence="4">
    <location>
        <begin position="242"/>
        <end position="379"/>
    </location>
</feature>
<dbReference type="EMBL" id="JAWJZF010000517">
    <property type="protein sequence ID" value="MDX2297263.1"/>
    <property type="molecule type" value="Genomic_DNA"/>
</dbReference>
<evidence type="ECO:0000313" key="6">
    <source>
        <dbReference type="EMBL" id="MDX2297263.1"/>
    </source>
</evidence>
<evidence type="ECO:0000256" key="3">
    <source>
        <dbReference type="ARBA" id="ARBA00022679"/>
    </source>
</evidence>
<keyword evidence="3" id="KW-0808">Transferase</keyword>
<dbReference type="Pfam" id="PF06722">
    <property type="entry name" value="EryCIII-like_C"/>
    <property type="match status" value="1"/>
</dbReference>
<dbReference type="CDD" id="cd03784">
    <property type="entry name" value="GT1_Gtf-like"/>
    <property type="match status" value="1"/>
</dbReference>
<dbReference type="InterPro" id="IPR010610">
    <property type="entry name" value="EryCIII-like_C"/>
</dbReference>
<sequence>MRVLFVTSPGLGHLFPTVPLAQAFRAAGHRVRYATGGLSLGVADAGFDVVDVTPGLDYLPVYVPQEPGTDGPADHPMFAEDPDDAELATLFARVSGVMVDGALAAARDWPPDLVVAPPLQGAGRLLAAAVGAPLIEPRLGSYDSGARLRALLRAGMEPHWARHGVTGEPPATIPLTTLPPSLTALLPDDRRTPGARPMRPLPFNGGAVLPGWLAEAPRLPRVAVTLGTIEAQWGGLAILRPLMEAARGLDAEFVVTLGGGDPALLADVPPNVRLVDWAPLDLLLDTCTAIIHHGGSGTMLTAAAAGLPQCVIPRGSYQQTGADLLPARGIGIVAEPSTLGAAECRALLKDERLRDHARQVRDELLAMPTPAETVAGLVETLG</sequence>
<dbReference type="Pfam" id="PF21036">
    <property type="entry name" value="EryCIII-like_N"/>
    <property type="match status" value="1"/>
</dbReference>
<evidence type="ECO:0000259" key="5">
    <source>
        <dbReference type="Pfam" id="PF21036"/>
    </source>
</evidence>
<dbReference type="Gene3D" id="3.40.50.2000">
    <property type="entry name" value="Glycogen Phosphorylase B"/>
    <property type="match status" value="2"/>
</dbReference>
<accession>A0ABU4KHJ8</accession>
<feature type="domain" description="Erythromycin biosynthesis protein CIII-like N-terminal" evidence="5">
    <location>
        <begin position="22"/>
        <end position="227"/>
    </location>
</feature>
<organism evidence="6 7">
    <name type="scientific">Streptomyces roseolus</name>
    <dbReference type="NCBI Taxonomy" id="67358"/>
    <lineage>
        <taxon>Bacteria</taxon>
        <taxon>Bacillati</taxon>
        <taxon>Actinomycetota</taxon>
        <taxon>Actinomycetes</taxon>
        <taxon>Kitasatosporales</taxon>
        <taxon>Streptomycetaceae</taxon>
        <taxon>Streptomyces</taxon>
    </lineage>
</organism>
<dbReference type="InterPro" id="IPR048284">
    <property type="entry name" value="EryCIII-like_N"/>
</dbReference>
<reference evidence="6 7" key="1">
    <citation type="submission" date="2023-10" db="EMBL/GenBank/DDBJ databases">
        <authorList>
            <person name="Wang X.X."/>
        </authorList>
    </citation>
    <scope>NUCLEOTIDE SEQUENCE [LARGE SCALE GENOMIC DNA]</scope>
    <source>
        <strain evidence="6 7">NBRC 12816</strain>
    </source>
</reference>
<dbReference type="SUPFAM" id="SSF53756">
    <property type="entry name" value="UDP-Glycosyltransferase/glycogen phosphorylase"/>
    <property type="match status" value="1"/>
</dbReference>
<evidence type="ECO:0000259" key="4">
    <source>
        <dbReference type="Pfam" id="PF06722"/>
    </source>
</evidence>
<comment type="caution">
    <text evidence="6">The sequence shown here is derived from an EMBL/GenBank/DDBJ whole genome shotgun (WGS) entry which is preliminary data.</text>
</comment>
<keyword evidence="2" id="KW-0328">Glycosyltransferase</keyword>
<dbReference type="PANTHER" id="PTHR48050">
    <property type="entry name" value="STEROL 3-BETA-GLUCOSYLTRANSFERASE"/>
    <property type="match status" value="1"/>
</dbReference>
<dbReference type="Proteomes" id="UP001278571">
    <property type="component" value="Unassembled WGS sequence"/>
</dbReference>